<reference evidence="2 3" key="1">
    <citation type="submission" date="2024-02" db="EMBL/GenBank/DDBJ databases">
        <title>A draft genome for the cacao thread blight pathogen Marasmius crinis-equi.</title>
        <authorList>
            <person name="Cohen S.P."/>
            <person name="Baruah I.K."/>
            <person name="Amoako-Attah I."/>
            <person name="Bukari Y."/>
            <person name="Meinhardt L.W."/>
            <person name="Bailey B.A."/>
        </authorList>
    </citation>
    <scope>NUCLEOTIDE SEQUENCE [LARGE SCALE GENOMIC DNA]</scope>
    <source>
        <strain evidence="2 3">GH-76</strain>
    </source>
</reference>
<comment type="caution">
    <text evidence="2">The sequence shown here is derived from an EMBL/GenBank/DDBJ whole genome shotgun (WGS) entry which is preliminary data.</text>
</comment>
<feature type="region of interest" description="Disordered" evidence="1">
    <location>
        <begin position="1"/>
        <end position="45"/>
    </location>
</feature>
<name>A0ABR3FJN9_9AGAR</name>
<evidence type="ECO:0000313" key="2">
    <source>
        <dbReference type="EMBL" id="KAL0575609.1"/>
    </source>
</evidence>
<proteinExistence type="predicted"/>
<evidence type="ECO:0000313" key="3">
    <source>
        <dbReference type="Proteomes" id="UP001465976"/>
    </source>
</evidence>
<gene>
    <name evidence="2" type="ORF">V5O48_006370</name>
</gene>
<dbReference type="EMBL" id="JBAHYK010000290">
    <property type="protein sequence ID" value="KAL0575609.1"/>
    <property type="molecule type" value="Genomic_DNA"/>
</dbReference>
<feature type="compositionally biased region" description="Low complexity" evidence="1">
    <location>
        <begin position="11"/>
        <end position="42"/>
    </location>
</feature>
<organism evidence="2 3">
    <name type="scientific">Marasmius crinis-equi</name>
    <dbReference type="NCBI Taxonomy" id="585013"/>
    <lineage>
        <taxon>Eukaryota</taxon>
        <taxon>Fungi</taxon>
        <taxon>Dikarya</taxon>
        <taxon>Basidiomycota</taxon>
        <taxon>Agaricomycotina</taxon>
        <taxon>Agaricomycetes</taxon>
        <taxon>Agaricomycetidae</taxon>
        <taxon>Agaricales</taxon>
        <taxon>Marasmiineae</taxon>
        <taxon>Marasmiaceae</taxon>
        <taxon>Marasmius</taxon>
    </lineage>
</organism>
<keyword evidence="3" id="KW-1185">Reference proteome</keyword>
<evidence type="ECO:0000256" key="1">
    <source>
        <dbReference type="SAM" id="MobiDB-lite"/>
    </source>
</evidence>
<dbReference type="Proteomes" id="UP001465976">
    <property type="component" value="Unassembled WGS sequence"/>
</dbReference>
<sequence length="194" mass="21052">MTSTISQSRDAALAPSPFLTSASSSSPYESQAASSTSTSTRALVSQQQFPGAREISIGDYTNLNTVRGDQSIQYNIQKHRNYALWTLSTGVDVEEEVGAERGANTQRCRQGRVAVDTMPTPVVELNKPLAEIDLESEIWSARRELLDRHPWLIGIILSAFGYLNSNLVGASRRARVEYASGGPVAYTVGAGDRD</sequence>
<accession>A0ABR3FJN9</accession>
<protein>
    <submittedName>
        <fullName evidence="2">Uncharacterized protein</fullName>
    </submittedName>
</protein>